<organism evidence="2 3">
    <name type="scientific">Austropuccinia psidii MF-1</name>
    <dbReference type="NCBI Taxonomy" id="1389203"/>
    <lineage>
        <taxon>Eukaryota</taxon>
        <taxon>Fungi</taxon>
        <taxon>Dikarya</taxon>
        <taxon>Basidiomycota</taxon>
        <taxon>Pucciniomycotina</taxon>
        <taxon>Pucciniomycetes</taxon>
        <taxon>Pucciniales</taxon>
        <taxon>Sphaerophragmiaceae</taxon>
        <taxon>Austropuccinia</taxon>
    </lineage>
</organism>
<dbReference type="OrthoDB" id="3344688at2759"/>
<comment type="caution">
    <text evidence="2">The sequence shown here is derived from an EMBL/GenBank/DDBJ whole genome shotgun (WGS) entry which is preliminary data.</text>
</comment>
<evidence type="ECO:0000313" key="2">
    <source>
        <dbReference type="EMBL" id="MBW0476697.1"/>
    </source>
</evidence>
<dbReference type="InterPro" id="IPR043502">
    <property type="entry name" value="DNA/RNA_pol_sf"/>
</dbReference>
<dbReference type="Pfam" id="PF07727">
    <property type="entry name" value="RVT_2"/>
    <property type="match status" value="1"/>
</dbReference>
<evidence type="ECO:0000313" key="3">
    <source>
        <dbReference type="Proteomes" id="UP000765509"/>
    </source>
</evidence>
<evidence type="ECO:0000259" key="1">
    <source>
        <dbReference type="Pfam" id="PF07727"/>
    </source>
</evidence>
<dbReference type="InterPro" id="IPR013103">
    <property type="entry name" value="RVT_2"/>
</dbReference>
<protein>
    <recommendedName>
        <fullName evidence="1">Reverse transcriptase Ty1/copia-type domain-containing protein</fullName>
    </recommendedName>
</protein>
<reference evidence="2" key="1">
    <citation type="submission" date="2021-03" db="EMBL/GenBank/DDBJ databases">
        <title>Draft genome sequence of rust myrtle Austropuccinia psidii MF-1, a brazilian biotype.</title>
        <authorList>
            <person name="Quecine M.C."/>
            <person name="Pachon D.M.R."/>
            <person name="Bonatelli M.L."/>
            <person name="Correr F.H."/>
            <person name="Franceschini L.M."/>
            <person name="Leite T.F."/>
            <person name="Margarido G.R.A."/>
            <person name="Almeida C.A."/>
            <person name="Ferrarezi J.A."/>
            <person name="Labate C.A."/>
        </authorList>
    </citation>
    <scope>NUCLEOTIDE SEQUENCE</scope>
    <source>
        <strain evidence="2">MF-1</strain>
    </source>
</reference>
<gene>
    <name evidence="2" type="ORF">O181_016412</name>
</gene>
<feature type="domain" description="Reverse transcriptase Ty1/copia-type" evidence="1">
    <location>
        <begin position="93"/>
        <end position="285"/>
    </location>
</feature>
<accession>A0A9Q3GRN1</accession>
<dbReference type="AlphaFoldDB" id="A0A9Q3GRN1"/>
<dbReference type="SUPFAM" id="SSF56672">
    <property type="entry name" value="DNA/RNA polymerases"/>
    <property type="match status" value="1"/>
</dbReference>
<keyword evidence="3" id="KW-1185">Reference proteome</keyword>
<proteinExistence type="predicted"/>
<dbReference type="Proteomes" id="UP000765509">
    <property type="component" value="Unassembled WGS sequence"/>
</dbReference>
<dbReference type="EMBL" id="AVOT02004553">
    <property type="protein sequence ID" value="MBW0476697.1"/>
    <property type="molecule type" value="Genomic_DNA"/>
</dbReference>
<name>A0A9Q3GRN1_9BASI</name>
<sequence>MMPSRIRVIGPRHPKIISGDIDQDSILTYPRRPKALVTKTADIPKKLRSALKSPCSNQWFKSIDKELAAMVDLKVWDFVDLKLDYWLVGTTWTCGVYFGKTYAPTGRLNSLGCLISYAVSRGLEFNQVDVKSAFLNAPLSEAVYLSIRQGLHLDKTKTCLCLKKAIYGLKQAPLAWYNSLRSWLIEVGFSVCVSEPCVFYRAGVSPIWLYVHVDDIAIFGKEALTFKTELKSRFDIKDIGTVDLMLGIKVSILPDYILLDQEHFIKELLELYAMDKSKPMSTPLLPNTHLVPASDDEV</sequence>